<name>A0A9P7GMR7_9AGAR</name>
<evidence type="ECO:0000313" key="3">
    <source>
        <dbReference type="EMBL" id="KAG5650170.1"/>
    </source>
</evidence>
<dbReference type="InterPro" id="IPR046528">
    <property type="entry name" value="DUF6593"/>
</dbReference>
<reference evidence="3" key="2">
    <citation type="submission" date="2021-10" db="EMBL/GenBank/DDBJ databases">
        <title>Phylogenomics reveals ancestral predisposition of the termite-cultivated fungus Termitomyces towards a domesticated lifestyle.</title>
        <authorList>
            <person name="Auxier B."/>
            <person name="Grum-Grzhimaylo A."/>
            <person name="Cardenas M.E."/>
            <person name="Lodge J.D."/>
            <person name="Laessoe T."/>
            <person name="Pedersen O."/>
            <person name="Smith M.E."/>
            <person name="Kuyper T.W."/>
            <person name="Franco-Molano E.A."/>
            <person name="Baroni T.J."/>
            <person name="Aanen D.K."/>
        </authorList>
    </citation>
    <scope>NUCLEOTIDE SEQUENCE</scope>
    <source>
        <strain evidence="3">D49</strain>
    </source>
</reference>
<protein>
    <recommendedName>
        <fullName evidence="2">DUF6593 domain-containing protein</fullName>
    </recommendedName>
</protein>
<feature type="transmembrane region" description="Helical" evidence="1">
    <location>
        <begin position="69"/>
        <end position="92"/>
    </location>
</feature>
<dbReference type="EMBL" id="JABCKI010000531">
    <property type="protein sequence ID" value="KAG5650170.1"/>
    <property type="molecule type" value="Genomic_DNA"/>
</dbReference>
<keyword evidence="4" id="KW-1185">Reference proteome</keyword>
<evidence type="ECO:0000256" key="1">
    <source>
        <dbReference type="SAM" id="Phobius"/>
    </source>
</evidence>
<reference evidence="3" key="1">
    <citation type="submission" date="2021-02" db="EMBL/GenBank/DDBJ databases">
        <authorList>
            <person name="Nieuwenhuis M."/>
            <person name="Van De Peppel L.J.J."/>
        </authorList>
    </citation>
    <scope>NUCLEOTIDE SEQUENCE</scope>
    <source>
        <strain evidence="3">D49</strain>
    </source>
</reference>
<comment type="caution">
    <text evidence="3">The sequence shown here is derived from an EMBL/GenBank/DDBJ whole genome shotgun (WGS) entry which is preliminary data.</text>
</comment>
<keyword evidence="1" id="KW-0812">Transmembrane</keyword>
<evidence type="ECO:0000259" key="2">
    <source>
        <dbReference type="Pfam" id="PF20236"/>
    </source>
</evidence>
<dbReference type="AlphaFoldDB" id="A0A9P7GMR7"/>
<sequence>MDLCLVNNDPSNTLLVAEDGPRYEIDTDKAKTTTIVRIEGELILNDNSNTLLARYRRAKLGIVSRSRKAFLEVLPAGLSVVDLIVVTFVSFVTQRMAIDYHHDHAS</sequence>
<feature type="domain" description="DUF6593" evidence="2">
    <location>
        <begin position="42"/>
        <end position="92"/>
    </location>
</feature>
<dbReference type="Proteomes" id="UP000717328">
    <property type="component" value="Unassembled WGS sequence"/>
</dbReference>
<evidence type="ECO:0000313" key="4">
    <source>
        <dbReference type="Proteomes" id="UP000717328"/>
    </source>
</evidence>
<accession>A0A9P7GMR7</accession>
<organism evidence="3 4">
    <name type="scientific">Sphagnurus paluster</name>
    <dbReference type="NCBI Taxonomy" id="117069"/>
    <lineage>
        <taxon>Eukaryota</taxon>
        <taxon>Fungi</taxon>
        <taxon>Dikarya</taxon>
        <taxon>Basidiomycota</taxon>
        <taxon>Agaricomycotina</taxon>
        <taxon>Agaricomycetes</taxon>
        <taxon>Agaricomycetidae</taxon>
        <taxon>Agaricales</taxon>
        <taxon>Tricholomatineae</taxon>
        <taxon>Lyophyllaceae</taxon>
        <taxon>Sphagnurus</taxon>
    </lineage>
</organism>
<keyword evidence="1" id="KW-0472">Membrane</keyword>
<dbReference type="Pfam" id="PF20236">
    <property type="entry name" value="DUF6593"/>
    <property type="match status" value="1"/>
</dbReference>
<dbReference type="OrthoDB" id="2605483at2759"/>
<keyword evidence="1" id="KW-1133">Transmembrane helix</keyword>
<proteinExistence type="predicted"/>
<gene>
    <name evidence="3" type="ORF">H0H81_000455</name>
</gene>